<dbReference type="Proteomes" id="UP000325255">
    <property type="component" value="Unassembled WGS sequence"/>
</dbReference>
<evidence type="ECO:0000313" key="3">
    <source>
        <dbReference type="EMBL" id="KAA5614042.1"/>
    </source>
</evidence>
<keyword evidence="1" id="KW-0175">Coiled coil</keyword>
<accession>A0A5M6J0C6</accession>
<protein>
    <recommendedName>
        <fullName evidence="5">Tyrosine kinase G-rich domain-containing protein</fullName>
    </recommendedName>
</protein>
<keyword evidence="2" id="KW-1133">Transmembrane helix</keyword>
<keyword evidence="2" id="KW-0472">Membrane</keyword>
<dbReference type="OrthoDB" id="9795292at2"/>
<evidence type="ECO:0000313" key="4">
    <source>
        <dbReference type="Proteomes" id="UP000325255"/>
    </source>
</evidence>
<dbReference type="InterPro" id="IPR050445">
    <property type="entry name" value="Bact_polysacc_biosynth/exp"/>
</dbReference>
<evidence type="ECO:0000256" key="2">
    <source>
        <dbReference type="SAM" id="Phobius"/>
    </source>
</evidence>
<dbReference type="AlphaFoldDB" id="A0A5M6J0C6"/>
<evidence type="ECO:0000256" key="1">
    <source>
        <dbReference type="SAM" id="Coils"/>
    </source>
</evidence>
<reference evidence="3 4" key="1">
    <citation type="submission" date="2019-09" db="EMBL/GenBank/DDBJ databases">
        <title>Genome sequence of Rhodovastum atsumiense, a diverse member of the Acetobacteraceae family of non-sulfur purple photosynthetic bacteria.</title>
        <authorList>
            <person name="Meyer T."/>
            <person name="Kyndt J."/>
        </authorList>
    </citation>
    <scope>NUCLEOTIDE SEQUENCE [LARGE SCALE GENOMIC DNA]</scope>
    <source>
        <strain evidence="3 4">DSM 21279</strain>
    </source>
</reference>
<comment type="caution">
    <text evidence="3">The sequence shown here is derived from an EMBL/GenBank/DDBJ whole genome shotgun (WGS) entry which is preliminary data.</text>
</comment>
<dbReference type="NCBIfam" id="TIGR03007">
    <property type="entry name" value="pepcterm_ChnLen"/>
    <property type="match status" value="1"/>
</dbReference>
<feature type="transmembrane region" description="Helical" evidence="2">
    <location>
        <begin position="422"/>
        <end position="441"/>
    </location>
</feature>
<feature type="transmembrane region" description="Helical" evidence="2">
    <location>
        <begin position="481"/>
        <end position="503"/>
    </location>
</feature>
<gene>
    <name evidence="3" type="ORF">F1189_02215</name>
</gene>
<feature type="transmembrane region" description="Helical" evidence="2">
    <location>
        <begin position="20"/>
        <end position="40"/>
    </location>
</feature>
<dbReference type="InterPro" id="IPR014345">
    <property type="entry name" value="XrtA_polysacc_chain"/>
</dbReference>
<feature type="coiled-coil region" evidence="1">
    <location>
        <begin position="167"/>
        <end position="236"/>
    </location>
</feature>
<keyword evidence="4" id="KW-1185">Reference proteome</keyword>
<dbReference type="PANTHER" id="PTHR32309:SF31">
    <property type="entry name" value="CAPSULAR EXOPOLYSACCHARIDE FAMILY"/>
    <property type="match status" value="1"/>
</dbReference>
<feature type="coiled-coil region" evidence="1">
    <location>
        <begin position="318"/>
        <end position="352"/>
    </location>
</feature>
<organism evidence="3 4">
    <name type="scientific">Rhodovastum atsumiense</name>
    <dbReference type="NCBI Taxonomy" id="504468"/>
    <lineage>
        <taxon>Bacteria</taxon>
        <taxon>Pseudomonadati</taxon>
        <taxon>Pseudomonadota</taxon>
        <taxon>Alphaproteobacteria</taxon>
        <taxon>Acetobacterales</taxon>
        <taxon>Acetobacteraceae</taxon>
        <taxon>Rhodovastum</taxon>
    </lineage>
</organism>
<dbReference type="PANTHER" id="PTHR32309">
    <property type="entry name" value="TYROSINE-PROTEIN KINASE"/>
    <property type="match status" value="1"/>
</dbReference>
<dbReference type="EMBL" id="VWPK01000003">
    <property type="protein sequence ID" value="KAA5614042.1"/>
    <property type="molecule type" value="Genomic_DNA"/>
</dbReference>
<name>A0A5M6J0C6_9PROT</name>
<evidence type="ECO:0008006" key="5">
    <source>
        <dbReference type="Google" id="ProtNLM"/>
    </source>
</evidence>
<sequence>MLNIRALYYPYLTMAWRHRWWSVAVACLVCLIGWSAVMLIPNKYEVSARLYVDADAVLTPLLKGIALESAPGSQIDLLHRTLLSRPNIEALIARTNLKSRGTSPAALESLSQRLAAEVKVVTPTKNLFSVTYSDGSPTQAYEVVNTLLTIFMESRTAATRNDLDTARQFLAEQIAIYEETLRKAEARKTEFQNRYGDLLPDPTGGPSRLSNAIAQVSAAKTQLAELKVKITVLQRELATIPSAVKLVPDGTKSAAASAGVTASPELTRAELELTALRLRYTDTHPDVVRARELVGRLRATGLGAGAATTDRVVPNPVYERVKRDLVDTQLAVASLEQRLAAATVERDRLQVMSRDAPTVQSDFVNIKREYEEAYNGYTELLRRREAMRLTEAADTGVDKIRAQIVDPPVVPLNPVSPKRKTLVSAVFAVACLGAIGLPLLLKQFDRSFHSLMELEVLDLPIAGGISAIDGSRSLISQCLSVVSLSFMILLLGGIYAVLLLWICEV</sequence>
<keyword evidence="2" id="KW-0812">Transmembrane</keyword>
<dbReference type="RefSeq" id="WP_150038930.1">
    <property type="nucleotide sequence ID" value="NZ_OW485601.1"/>
</dbReference>
<proteinExistence type="predicted"/>